<dbReference type="GO" id="GO:0005149">
    <property type="term" value="F:interleukin-1 receptor binding"/>
    <property type="evidence" value="ECO:0007669"/>
    <property type="project" value="UniProtKB-UniRule"/>
</dbReference>
<dbReference type="GO" id="GO:0005615">
    <property type="term" value="C:extracellular space"/>
    <property type="evidence" value="ECO:0007669"/>
    <property type="project" value="InterPro"/>
</dbReference>
<organism evidence="5 6">
    <name type="scientific">Propithecus coquereli</name>
    <name type="common">Coquerel's sifaka</name>
    <name type="synonym">Propithecus verreauxi coquereli</name>
    <dbReference type="NCBI Taxonomy" id="379532"/>
    <lineage>
        <taxon>Eukaryota</taxon>
        <taxon>Metazoa</taxon>
        <taxon>Chordata</taxon>
        <taxon>Craniata</taxon>
        <taxon>Vertebrata</taxon>
        <taxon>Euteleostomi</taxon>
        <taxon>Mammalia</taxon>
        <taxon>Eutheria</taxon>
        <taxon>Euarchontoglires</taxon>
        <taxon>Primates</taxon>
        <taxon>Strepsirrhini</taxon>
        <taxon>Lemuriformes</taxon>
        <taxon>Indriidae</taxon>
        <taxon>Propithecus</taxon>
    </lineage>
</organism>
<proteinExistence type="inferred from homology"/>
<evidence type="ECO:0000256" key="4">
    <source>
        <dbReference type="RuleBase" id="RU003753"/>
    </source>
</evidence>
<dbReference type="FunFam" id="2.80.10.50:FF:000013">
    <property type="entry name" value="Interleukin-1"/>
    <property type="match status" value="1"/>
</dbReference>
<evidence type="ECO:0000256" key="3">
    <source>
        <dbReference type="ARBA" id="ARBA00022525"/>
    </source>
</evidence>
<dbReference type="InterPro" id="IPR008996">
    <property type="entry name" value="IL1/FGF"/>
</dbReference>
<evidence type="ECO:0000313" key="6">
    <source>
        <dbReference type="Proteomes" id="UP000233160"/>
    </source>
</evidence>
<dbReference type="CDD" id="cd23300">
    <property type="entry name" value="beta-trefoil_IL36"/>
    <property type="match status" value="1"/>
</dbReference>
<reference evidence="5" key="1">
    <citation type="submission" date="2025-08" db="UniProtKB">
        <authorList>
            <consortium name="Ensembl"/>
        </authorList>
    </citation>
    <scope>IDENTIFICATION</scope>
</reference>
<dbReference type="GO" id="GO:0010628">
    <property type="term" value="P:positive regulation of gene expression"/>
    <property type="evidence" value="ECO:0007669"/>
    <property type="project" value="TreeGrafter"/>
</dbReference>
<evidence type="ECO:0000256" key="2">
    <source>
        <dbReference type="ARBA" id="ARBA00010448"/>
    </source>
</evidence>
<dbReference type="OMA" id="YCTEIQG"/>
<accession>A0A2K6FJF4</accession>
<dbReference type="AlphaFoldDB" id="A0A2K6FJF4"/>
<name>A0A2K6FJF4_PROCO</name>
<keyword evidence="3 4" id="KW-0964">Secreted</keyword>
<keyword evidence="6" id="KW-1185">Reference proteome</keyword>
<evidence type="ECO:0000313" key="5">
    <source>
        <dbReference type="Ensembl" id="ENSPCOP00000014114.1"/>
    </source>
</evidence>
<dbReference type="GO" id="GO:0019221">
    <property type="term" value="P:cytokine-mediated signaling pathway"/>
    <property type="evidence" value="ECO:0007669"/>
    <property type="project" value="TreeGrafter"/>
</dbReference>
<dbReference type="GeneTree" id="ENSGT00950000182943"/>
<dbReference type="PRINTS" id="PR00264">
    <property type="entry name" value="INTERLEUKIN1"/>
</dbReference>
<evidence type="ECO:0000256" key="1">
    <source>
        <dbReference type="ARBA" id="ARBA00004613"/>
    </source>
</evidence>
<dbReference type="Proteomes" id="UP000233160">
    <property type="component" value="Unassembled WGS sequence"/>
</dbReference>
<dbReference type="SMART" id="SM00125">
    <property type="entry name" value="IL1"/>
    <property type="match status" value="1"/>
</dbReference>
<dbReference type="InterPro" id="IPR000975">
    <property type="entry name" value="IL-1_fam"/>
</dbReference>
<dbReference type="InterPro" id="IPR020877">
    <property type="entry name" value="IL-1_CS"/>
</dbReference>
<comment type="similarity">
    <text evidence="2 4">Belongs to the IL-1 family.</text>
</comment>
<comment type="subcellular location">
    <subcellularLocation>
        <location evidence="1 4">Secreted</location>
    </subcellularLocation>
</comment>
<dbReference type="GO" id="GO:0045582">
    <property type="term" value="P:positive regulation of T cell differentiation"/>
    <property type="evidence" value="ECO:0007669"/>
    <property type="project" value="TreeGrafter"/>
</dbReference>
<reference evidence="5" key="2">
    <citation type="submission" date="2025-09" db="UniProtKB">
        <authorList>
            <consortium name="Ensembl"/>
        </authorList>
    </citation>
    <scope>IDENTIFICATION</scope>
</reference>
<gene>
    <name evidence="5" type="primary">IL36B</name>
</gene>
<dbReference type="PANTHER" id="PTHR10078">
    <property type="entry name" value="INTERLEUKIN-1 FAMILY MEMBER"/>
    <property type="match status" value="1"/>
</dbReference>
<dbReference type="SUPFAM" id="SSF50353">
    <property type="entry name" value="Cytokine"/>
    <property type="match status" value="1"/>
</dbReference>
<dbReference type="Ensembl" id="ENSPCOT00000024721.1">
    <property type="protein sequence ID" value="ENSPCOP00000014114.1"/>
    <property type="gene ID" value="ENSPCOG00000018730.1"/>
</dbReference>
<protein>
    <recommendedName>
        <fullName evidence="4">Interleukin-1</fullName>
    </recommendedName>
</protein>
<dbReference type="PROSITE" id="PS00253">
    <property type="entry name" value="INTERLEUKIN_1"/>
    <property type="match status" value="1"/>
</dbReference>
<dbReference type="GO" id="GO:0002437">
    <property type="term" value="P:inflammatory response to antigenic stimulus"/>
    <property type="evidence" value="ECO:0007669"/>
    <property type="project" value="TreeGrafter"/>
</dbReference>
<sequence>MPTPLWEEKPRVYGIRDSLQMVWVLDGNSLIAAPLSNSVKPVFLELVACRDTEFRNEEKGNLVYLAIQGKDLCILCAEIQGKPTLQLKEKMIMNLYLEKKGPKPFFFFHNKEGSTSVFESVSYPGWFIATFPTAGQPVILTQKRDITTNTNFYLHPKN</sequence>
<dbReference type="Gene3D" id="2.80.10.50">
    <property type="match status" value="1"/>
</dbReference>
<dbReference type="Pfam" id="PF00340">
    <property type="entry name" value="IL1"/>
    <property type="match status" value="1"/>
</dbReference>
<dbReference type="PANTHER" id="PTHR10078:SF24">
    <property type="entry name" value="INTERLEUKIN-36 BETA"/>
    <property type="match status" value="1"/>
</dbReference>
<dbReference type="GO" id="GO:0071222">
    <property type="term" value="P:cellular response to lipopolysaccharide"/>
    <property type="evidence" value="ECO:0007669"/>
    <property type="project" value="TreeGrafter"/>
</dbReference>
<dbReference type="GO" id="GO:0005125">
    <property type="term" value="F:cytokine activity"/>
    <property type="evidence" value="ECO:0007669"/>
    <property type="project" value="UniProtKB-UniRule"/>
</dbReference>
<dbReference type="STRING" id="379532.ENSPCOP00000014114"/>